<comment type="caution">
    <text evidence="2">The sequence shown here is derived from an EMBL/GenBank/DDBJ whole genome shotgun (WGS) entry which is preliminary data.</text>
</comment>
<sequence>MSDKPVLVLIHGHGVDASIWNPLQDGLTTEYRIVKPDLSELSSHETIEAYAEELFSRVQPANQQPVVLVGHSMGGYIALAFAELYPELVGGLILLNSTAFADNEDKKQARQKAVALMQANGSRPFIEQTVPKMFGESFSKGHPDEIKRYVERFSELPSNALIAGVKAMASRPDRVHILQNASFPVLIIAGKQDQIIPFEKSQELFESVSTAQTIALESAGHLGMVESPDDVLRAIQNFVAPR</sequence>
<evidence type="ECO:0000313" key="3">
    <source>
        <dbReference type="Proteomes" id="UP000274271"/>
    </source>
</evidence>
<dbReference type="GO" id="GO:0016787">
    <property type="term" value="F:hydrolase activity"/>
    <property type="evidence" value="ECO:0007669"/>
    <property type="project" value="UniProtKB-KW"/>
</dbReference>
<evidence type="ECO:0000259" key="1">
    <source>
        <dbReference type="Pfam" id="PF12697"/>
    </source>
</evidence>
<accession>A0A3P1CEI5</accession>
<gene>
    <name evidence="2" type="ORF">EHT87_25005</name>
</gene>
<dbReference type="SUPFAM" id="SSF53474">
    <property type="entry name" value="alpha/beta-Hydrolases"/>
    <property type="match status" value="1"/>
</dbReference>
<proteinExistence type="predicted"/>
<dbReference type="EMBL" id="RQJP01000005">
    <property type="protein sequence ID" value="RRB11729.1"/>
    <property type="molecule type" value="Genomic_DNA"/>
</dbReference>
<dbReference type="InterPro" id="IPR050266">
    <property type="entry name" value="AB_hydrolase_sf"/>
</dbReference>
<protein>
    <submittedName>
        <fullName evidence="2">Alpha/beta hydrolase</fullName>
    </submittedName>
</protein>
<organism evidence="2 3">
    <name type="scientific">Larkinella knui</name>
    <dbReference type="NCBI Taxonomy" id="2025310"/>
    <lineage>
        <taxon>Bacteria</taxon>
        <taxon>Pseudomonadati</taxon>
        <taxon>Bacteroidota</taxon>
        <taxon>Cytophagia</taxon>
        <taxon>Cytophagales</taxon>
        <taxon>Spirosomataceae</taxon>
        <taxon>Larkinella</taxon>
    </lineage>
</organism>
<evidence type="ECO:0000313" key="2">
    <source>
        <dbReference type="EMBL" id="RRB11729.1"/>
    </source>
</evidence>
<dbReference type="OrthoDB" id="252464at2"/>
<dbReference type="Pfam" id="PF12697">
    <property type="entry name" value="Abhydrolase_6"/>
    <property type="match status" value="1"/>
</dbReference>
<keyword evidence="3" id="KW-1185">Reference proteome</keyword>
<name>A0A3P1CEI5_9BACT</name>
<reference evidence="2 3" key="1">
    <citation type="submission" date="2018-11" db="EMBL/GenBank/DDBJ databases">
        <authorList>
            <person name="Zhou Z."/>
            <person name="Wang G."/>
        </authorList>
    </citation>
    <scope>NUCLEOTIDE SEQUENCE [LARGE SCALE GENOMIC DNA]</scope>
    <source>
        <strain evidence="2 3">KCTC42998</strain>
    </source>
</reference>
<dbReference type="InterPro" id="IPR000073">
    <property type="entry name" value="AB_hydrolase_1"/>
</dbReference>
<dbReference type="AlphaFoldDB" id="A0A3P1CEI5"/>
<dbReference type="RefSeq" id="WP_124909396.1">
    <property type="nucleotide sequence ID" value="NZ_RQJP01000005.1"/>
</dbReference>
<dbReference type="Gene3D" id="3.40.50.1820">
    <property type="entry name" value="alpha/beta hydrolase"/>
    <property type="match status" value="1"/>
</dbReference>
<feature type="domain" description="AB hydrolase-1" evidence="1">
    <location>
        <begin position="7"/>
        <end position="233"/>
    </location>
</feature>
<dbReference type="InterPro" id="IPR029058">
    <property type="entry name" value="AB_hydrolase_fold"/>
</dbReference>
<keyword evidence="2" id="KW-0378">Hydrolase</keyword>
<dbReference type="Proteomes" id="UP000274271">
    <property type="component" value="Unassembled WGS sequence"/>
</dbReference>
<dbReference type="PANTHER" id="PTHR43798">
    <property type="entry name" value="MONOACYLGLYCEROL LIPASE"/>
    <property type="match status" value="1"/>
</dbReference>